<gene>
    <name evidence="1" type="ORF">GCM10010191_45070</name>
</gene>
<proteinExistence type="predicted"/>
<protein>
    <submittedName>
        <fullName evidence="1">Uncharacterized protein</fullName>
    </submittedName>
</protein>
<evidence type="ECO:0000313" key="1">
    <source>
        <dbReference type="EMBL" id="GAA2427184.1"/>
    </source>
</evidence>
<keyword evidence="2" id="KW-1185">Reference proteome</keyword>
<dbReference type="EMBL" id="BAAARW010000016">
    <property type="protein sequence ID" value="GAA2427184.1"/>
    <property type="molecule type" value="Genomic_DNA"/>
</dbReference>
<evidence type="ECO:0000313" key="2">
    <source>
        <dbReference type="Proteomes" id="UP001501231"/>
    </source>
</evidence>
<dbReference type="Proteomes" id="UP001501231">
    <property type="component" value="Unassembled WGS sequence"/>
</dbReference>
<comment type="caution">
    <text evidence="1">The sequence shown here is derived from an EMBL/GenBank/DDBJ whole genome shotgun (WGS) entry which is preliminary data.</text>
</comment>
<reference evidence="2" key="1">
    <citation type="journal article" date="2019" name="Int. J. Syst. Evol. Microbiol.">
        <title>The Global Catalogue of Microorganisms (GCM) 10K type strain sequencing project: providing services to taxonomists for standard genome sequencing and annotation.</title>
        <authorList>
            <consortium name="The Broad Institute Genomics Platform"/>
            <consortium name="The Broad Institute Genome Sequencing Center for Infectious Disease"/>
            <person name="Wu L."/>
            <person name="Ma J."/>
        </authorList>
    </citation>
    <scope>NUCLEOTIDE SEQUENCE [LARGE SCALE GENOMIC DNA]</scope>
    <source>
        <strain evidence="2">JCM 3325</strain>
    </source>
</reference>
<name>A0ABP5WKA1_9ACTN</name>
<sequence>MEARRALAREFPNWSIIHARDTGRWWALRRPDVEPGWRGNDVTEIIADAPEQLRAKLREIDSPEPSPAEPCACVAQIGAGACLGRCTQPDPDETGVGSGT</sequence>
<accession>A0ABP5WKA1</accession>
<organism evidence="1 2">
    <name type="scientific">Actinomadura vinacea</name>
    <dbReference type="NCBI Taxonomy" id="115336"/>
    <lineage>
        <taxon>Bacteria</taxon>
        <taxon>Bacillati</taxon>
        <taxon>Actinomycetota</taxon>
        <taxon>Actinomycetes</taxon>
        <taxon>Streptosporangiales</taxon>
        <taxon>Thermomonosporaceae</taxon>
        <taxon>Actinomadura</taxon>
    </lineage>
</organism>